<name>A0A934TRJ6_9BURK</name>
<comment type="caution">
    <text evidence="1">The sequence shown here is derived from an EMBL/GenBank/DDBJ whole genome shotgun (WGS) entry which is preliminary data.</text>
</comment>
<reference evidence="1" key="1">
    <citation type="journal article" date="2012" name="J. Microbiol. Biotechnol.">
        <title>Ramlibacter ginsenosidimutans sp. nov., with ginsenoside-converting activity.</title>
        <authorList>
            <person name="Wang L."/>
            <person name="An D.S."/>
            <person name="Kim S.G."/>
            <person name="Jin F.X."/>
            <person name="Kim S.C."/>
            <person name="Lee S.T."/>
            <person name="Im W.T."/>
        </authorList>
    </citation>
    <scope>NUCLEOTIDE SEQUENCE</scope>
    <source>
        <strain evidence="1">KACC 17527</strain>
    </source>
</reference>
<organism evidence="1 2">
    <name type="scientific">Ramlibacter ginsenosidimutans</name>
    <dbReference type="NCBI Taxonomy" id="502333"/>
    <lineage>
        <taxon>Bacteria</taxon>
        <taxon>Pseudomonadati</taxon>
        <taxon>Pseudomonadota</taxon>
        <taxon>Betaproteobacteria</taxon>
        <taxon>Burkholderiales</taxon>
        <taxon>Comamonadaceae</taxon>
        <taxon>Ramlibacter</taxon>
    </lineage>
</organism>
<dbReference type="InterPro" id="IPR013211">
    <property type="entry name" value="LVIVD"/>
</dbReference>
<proteinExistence type="predicted"/>
<accession>A0A934TRJ6</accession>
<reference evidence="1" key="2">
    <citation type="submission" date="2021-01" db="EMBL/GenBank/DDBJ databases">
        <authorList>
            <person name="Kang M."/>
        </authorList>
    </citation>
    <scope>NUCLEOTIDE SEQUENCE</scope>
    <source>
        <strain evidence="1">KACC 17527</strain>
    </source>
</reference>
<evidence type="ECO:0000313" key="2">
    <source>
        <dbReference type="Proteomes" id="UP000630528"/>
    </source>
</evidence>
<dbReference type="Proteomes" id="UP000630528">
    <property type="component" value="Unassembled WGS sequence"/>
</dbReference>
<dbReference type="Pfam" id="PF08309">
    <property type="entry name" value="LVIVD"/>
    <property type="match status" value="2"/>
</dbReference>
<dbReference type="EMBL" id="JAEPWM010000002">
    <property type="protein sequence ID" value="MBK6005923.1"/>
    <property type="molecule type" value="Genomic_DNA"/>
</dbReference>
<sequence length="414" mass="45968">MLKTSAASRPDQTLSLNMKLLAQHELGGFGGLGEGMSVQLARDGRRILWLAHESAPKNFTGVDVTDPRNPKLVVQTELPHMKVRSNSLDVVGDILAVAYQTQVPGLKPAGVDLFDISTPESPKLISHFDCSGPHSRGVHALWFVDGKTIHMSAGAPDFTPRNPLDDQFYRVLDVSDPTKPREVGRWWYPGTREGDEAPAPARLPKPFDMGFRTHNTNVFPERPDRAFLGYIDGGLIVLDISDLSNMKVVSKWNHSPPFNGFTHTVLPLFERKLWIVSDECVLDNGEDWPKLIWMLDARSEANPVPIGTFPAPPHQAFAKRGGRFGAHNLHENLPGPASFRSDTIIVGSWFNAGVRVYDTKDPYRVEEIAYFVPGAPRLSPAGAVQINDVYVDERRIVYAVDRFTGGLYVLEMNI</sequence>
<dbReference type="AlphaFoldDB" id="A0A934TRJ6"/>
<gene>
    <name evidence="1" type="ORF">JJB11_07430</name>
</gene>
<dbReference type="RefSeq" id="WP_201167848.1">
    <property type="nucleotide sequence ID" value="NZ_JAEPWM010000002.1"/>
</dbReference>
<keyword evidence="2" id="KW-1185">Reference proteome</keyword>
<evidence type="ECO:0000313" key="1">
    <source>
        <dbReference type="EMBL" id="MBK6005923.1"/>
    </source>
</evidence>
<dbReference type="SUPFAM" id="SSF75011">
    <property type="entry name" value="3-carboxy-cis,cis-mucoante lactonizing enzyme"/>
    <property type="match status" value="1"/>
</dbReference>
<protein>
    <submittedName>
        <fullName evidence="1">Uncharacterized protein</fullName>
    </submittedName>
</protein>